<dbReference type="EMBL" id="SMLW01000669">
    <property type="protein sequence ID" value="MTI28660.1"/>
    <property type="molecule type" value="Genomic_DNA"/>
</dbReference>
<evidence type="ECO:0000259" key="2">
    <source>
        <dbReference type="Pfam" id="PF19762"/>
    </source>
</evidence>
<evidence type="ECO:0000313" key="4">
    <source>
        <dbReference type="Proteomes" id="UP000798808"/>
    </source>
</evidence>
<dbReference type="Pfam" id="PF19762">
    <property type="entry name" value="DUF6249"/>
    <property type="match status" value="1"/>
</dbReference>
<reference evidence="3 4" key="1">
    <citation type="submission" date="2019-02" db="EMBL/GenBank/DDBJ databases">
        <authorList>
            <person name="Goldberg S.R."/>
            <person name="Haltli B.A."/>
            <person name="Correa H."/>
            <person name="Russell K.G."/>
        </authorList>
    </citation>
    <scope>NUCLEOTIDE SEQUENCE [LARGE SCALE GENOMIC DNA]</scope>
    <source>
        <strain evidence="3 4">JCM 16186</strain>
    </source>
</reference>
<comment type="caution">
    <text evidence="3">The sequence shown here is derived from an EMBL/GenBank/DDBJ whole genome shotgun (WGS) entry which is preliminary data.</text>
</comment>
<feature type="transmembrane region" description="Helical" evidence="1">
    <location>
        <begin position="88"/>
        <end position="105"/>
    </location>
</feature>
<keyword evidence="1" id="KW-1133">Transmembrane helix</keyword>
<evidence type="ECO:0000313" key="3">
    <source>
        <dbReference type="EMBL" id="MTI28660.1"/>
    </source>
</evidence>
<dbReference type="RefSeq" id="WP_155176402.1">
    <property type="nucleotide sequence ID" value="NZ_BAAAFL010000043.1"/>
</dbReference>
<keyword evidence="1" id="KW-0472">Membrane</keyword>
<feature type="transmembrane region" description="Helical" evidence="1">
    <location>
        <begin position="57"/>
        <end position="76"/>
    </location>
</feature>
<evidence type="ECO:0000256" key="1">
    <source>
        <dbReference type="SAM" id="Phobius"/>
    </source>
</evidence>
<protein>
    <recommendedName>
        <fullName evidence="2">DUF6249 domain-containing protein</fullName>
    </recommendedName>
</protein>
<keyword evidence="4" id="KW-1185">Reference proteome</keyword>
<gene>
    <name evidence="3" type="ORF">E1163_27120</name>
</gene>
<accession>A0ABW9RY11</accession>
<feature type="domain" description="DUF6249" evidence="2">
    <location>
        <begin position="8"/>
        <end position="107"/>
    </location>
</feature>
<keyword evidence="1" id="KW-0812">Transmembrane</keyword>
<proteinExistence type="predicted"/>
<dbReference type="Proteomes" id="UP000798808">
    <property type="component" value="Unassembled WGS sequence"/>
</dbReference>
<name>A0ABW9RY11_9BACT</name>
<feature type="transmembrane region" description="Helical" evidence="1">
    <location>
        <begin position="6"/>
        <end position="25"/>
    </location>
</feature>
<dbReference type="InterPro" id="IPR046216">
    <property type="entry name" value="DUF6249"/>
</dbReference>
<sequence>MEIEFIAIFIPIIAIIGVVIMIIYLRRYTNVERLAMIEKGMSPGDLPKSRANTSGPLRFSLLLIGIGLGFIVGYFIDANTNMNELSYFSMLFIFGGIGLGLSYIIEEKKSREESLTR</sequence>
<organism evidence="3 4">
    <name type="scientific">Fulvivirga kasyanovii</name>
    <dbReference type="NCBI Taxonomy" id="396812"/>
    <lineage>
        <taxon>Bacteria</taxon>
        <taxon>Pseudomonadati</taxon>
        <taxon>Bacteroidota</taxon>
        <taxon>Cytophagia</taxon>
        <taxon>Cytophagales</taxon>
        <taxon>Fulvivirgaceae</taxon>
        <taxon>Fulvivirga</taxon>
    </lineage>
</organism>